<comment type="subcellular location">
    <subcellularLocation>
        <location evidence="2">Cytoplasm</location>
    </subcellularLocation>
    <subcellularLocation>
        <location evidence="1">Nucleus</location>
    </subcellularLocation>
</comment>
<evidence type="ECO:0000256" key="6">
    <source>
        <dbReference type="ARBA" id="ARBA00022927"/>
    </source>
</evidence>
<keyword evidence="5" id="KW-0963">Cytoplasm</keyword>
<dbReference type="PhylomeDB" id="A0A0D2X499"/>
<dbReference type="InParanoid" id="A0A0D2X499"/>
<evidence type="ECO:0000256" key="5">
    <source>
        <dbReference type="ARBA" id="ARBA00022490"/>
    </source>
</evidence>
<dbReference type="PANTHER" id="PTHR21452">
    <property type="entry name" value="EXPORTIN-6"/>
    <property type="match status" value="1"/>
</dbReference>
<dbReference type="EMBL" id="KE346369">
    <property type="protein sequence ID" value="KJE95689.1"/>
    <property type="molecule type" value="Genomic_DNA"/>
</dbReference>
<proteinExistence type="inferred from homology"/>
<dbReference type="RefSeq" id="XP_004345706.1">
    <property type="nucleotide sequence ID" value="XM_004345656.2"/>
</dbReference>
<evidence type="ECO:0000256" key="2">
    <source>
        <dbReference type="ARBA" id="ARBA00004496"/>
    </source>
</evidence>
<evidence type="ECO:0000256" key="7">
    <source>
        <dbReference type="ARBA" id="ARBA00023242"/>
    </source>
</evidence>
<comment type="similarity">
    <text evidence="3">Belongs to the exportin family.</text>
</comment>
<dbReference type="GO" id="GO:0005049">
    <property type="term" value="F:nuclear export signal receptor activity"/>
    <property type="evidence" value="ECO:0007669"/>
    <property type="project" value="InterPro"/>
</dbReference>
<dbReference type="PANTHER" id="PTHR21452:SF4">
    <property type="entry name" value="EXPORTIN-6"/>
    <property type="match status" value="1"/>
</dbReference>
<evidence type="ECO:0000256" key="3">
    <source>
        <dbReference type="ARBA" id="ARBA00009466"/>
    </source>
</evidence>
<gene>
    <name evidence="8" type="ORF">CAOG_006116</name>
</gene>
<dbReference type="InterPro" id="IPR016024">
    <property type="entry name" value="ARM-type_fold"/>
</dbReference>
<dbReference type="OMA" id="KITRFNH"/>
<dbReference type="AlphaFoldDB" id="A0A0D2X499"/>
<evidence type="ECO:0000313" key="9">
    <source>
        <dbReference type="Proteomes" id="UP000008743"/>
    </source>
</evidence>
<dbReference type="Proteomes" id="UP000008743">
    <property type="component" value="Unassembled WGS sequence"/>
</dbReference>
<evidence type="ECO:0000313" key="8">
    <source>
        <dbReference type="EMBL" id="KJE95689.1"/>
    </source>
</evidence>
<reference evidence="9" key="1">
    <citation type="submission" date="2011-02" db="EMBL/GenBank/DDBJ databases">
        <title>The Genome Sequence of Capsaspora owczarzaki ATCC 30864.</title>
        <authorList>
            <person name="Russ C."/>
            <person name="Cuomo C."/>
            <person name="Burger G."/>
            <person name="Gray M.W."/>
            <person name="Holland P.W.H."/>
            <person name="King N."/>
            <person name="Lang F.B.F."/>
            <person name="Roger A.J."/>
            <person name="Ruiz-Trillo I."/>
            <person name="Young S.K."/>
            <person name="Zeng Q."/>
            <person name="Gargeya S."/>
            <person name="Alvarado L."/>
            <person name="Berlin A."/>
            <person name="Chapman S.B."/>
            <person name="Chen Z."/>
            <person name="Freedman E."/>
            <person name="Gellesch M."/>
            <person name="Goldberg J."/>
            <person name="Griggs A."/>
            <person name="Gujja S."/>
            <person name="Heilman E."/>
            <person name="Heiman D."/>
            <person name="Howarth C."/>
            <person name="Mehta T."/>
            <person name="Neiman D."/>
            <person name="Pearson M."/>
            <person name="Roberts A."/>
            <person name="Saif S."/>
            <person name="Shea T."/>
            <person name="Shenoy N."/>
            <person name="Sisk P."/>
            <person name="Stolte C."/>
            <person name="Sykes S."/>
            <person name="White J."/>
            <person name="Yandava C."/>
            <person name="Haas B."/>
            <person name="Nusbaum C."/>
            <person name="Birren B."/>
        </authorList>
    </citation>
    <scope>NUCLEOTIDE SEQUENCE</scope>
    <source>
        <strain evidence="9">ATCC 30864</strain>
    </source>
</reference>
<evidence type="ECO:0000256" key="1">
    <source>
        <dbReference type="ARBA" id="ARBA00004123"/>
    </source>
</evidence>
<name>A0A0D2X499_CAPO3</name>
<keyword evidence="7" id="KW-0539">Nucleus</keyword>
<dbReference type="GO" id="GO:0006611">
    <property type="term" value="P:protein export from nucleus"/>
    <property type="evidence" value="ECO:0007669"/>
    <property type="project" value="InterPro"/>
</dbReference>
<dbReference type="SUPFAM" id="SSF48371">
    <property type="entry name" value="ARM repeat"/>
    <property type="match status" value="1"/>
</dbReference>
<dbReference type="eggNOG" id="KOG2020">
    <property type="taxonomic scope" value="Eukaryota"/>
</dbReference>
<keyword evidence="6" id="KW-0653">Protein transport</keyword>
<dbReference type="STRING" id="595528.A0A0D2X499"/>
<evidence type="ECO:0000256" key="4">
    <source>
        <dbReference type="ARBA" id="ARBA00022448"/>
    </source>
</evidence>
<dbReference type="OrthoDB" id="10261013at2759"/>
<protein>
    <recommendedName>
        <fullName evidence="10">Exportin-1/Importin-beta-like domain-containing protein</fullName>
    </recommendedName>
</protein>
<dbReference type="InterPro" id="IPR040016">
    <property type="entry name" value="XPO6"/>
</dbReference>
<organism evidence="8 9">
    <name type="scientific">Capsaspora owczarzaki (strain ATCC 30864)</name>
    <dbReference type="NCBI Taxonomy" id="595528"/>
    <lineage>
        <taxon>Eukaryota</taxon>
        <taxon>Filasterea</taxon>
        <taxon>Capsaspora</taxon>
    </lineage>
</organism>
<evidence type="ECO:0008006" key="10">
    <source>
        <dbReference type="Google" id="ProtNLM"/>
    </source>
</evidence>
<accession>A0A0D2X499</accession>
<keyword evidence="4" id="KW-0813">Transport</keyword>
<dbReference type="GO" id="GO:0005634">
    <property type="term" value="C:nucleus"/>
    <property type="evidence" value="ECO:0007669"/>
    <property type="project" value="UniProtKB-SubCell"/>
</dbReference>
<dbReference type="GO" id="GO:0005737">
    <property type="term" value="C:cytoplasm"/>
    <property type="evidence" value="ECO:0007669"/>
    <property type="project" value="UniProtKB-SubCell"/>
</dbReference>
<keyword evidence="9" id="KW-1185">Reference proteome</keyword>
<sequence length="796" mass="89106">MTCLNELLSRQCFPADVQHFFLALFTHACDQLTLVCETADAEGLADMDSAYLRQCTEFLRLLVIHHSARFVEMDYPIDGLLALLHRFSFALPYGTELKECLNVWAAFCDFLKVQMSNRSANGLRVNALRFQPILMEVLRLILHKTSFTTNAVELRAILEESDEADFSNTNEDEVPLWEDCLRASIELLARIADFFPNEVLEIVFPTILQCFGAFSSTQEMVVQSVEGPRLDQQSARFLEVLPLLQDLPFLLRLFGSLSELFHSHNADSERIFVERFGMAGEFLQNVLQLTAIGATLGVYTQHPVLIDIQANLFAAIRAFADWLATYNVVVIKSNDSNQLAEFEALIGNTTNVLSQCLAPNLPTMVIRNSAQLFLSLARTVRTRALLDAPFTLGLLQAPEEATAFILSLPDVMARTSFVSALVCTLLVTFQEVPEQFQMWSERYARYSSLIQEVYKPLMNAVPYLTSGGDPPLEAVTTVLDSLAMVGGIFNEFNSSVSNATRKVLLTHIEPLLPYVLQLLQACSDSPKIVAAAVQFLEQYYGCARAQVSQELVEQTVLLGGALFTCERLLPVLQSNNASEHETAERYIRILKFIVESSSRISRAALPLILSICMQNLFPALSEAPIIDVHTSFFELLEAAVVWHQGLLASTDFPVIFDMFVWSLSRPDIDLVRRNLALLENMNLKTSLYSTPAFGPLRFIVIDALLRTLTERSLSVLADEIVAAIFEMTRQHFTGFYEEFLPMFVSQCDGLTDEQQSDLVATAGREQDALSFSRNLLSFVQELNFCRRTNAAAALSQ</sequence>